<comment type="caution">
    <text evidence="1">The sequence shown here is derived from an EMBL/GenBank/DDBJ whole genome shotgun (WGS) entry which is preliminary data.</text>
</comment>
<protein>
    <submittedName>
        <fullName evidence="1">Uncharacterized protein</fullName>
    </submittedName>
</protein>
<dbReference type="AlphaFoldDB" id="A0AAD7RFW6"/>
<organism evidence="1 2">
    <name type="scientific">Aldrovandia affinis</name>
    <dbReference type="NCBI Taxonomy" id="143900"/>
    <lineage>
        <taxon>Eukaryota</taxon>
        <taxon>Metazoa</taxon>
        <taxon>Chordata</taxon>
        <taxon>Craniata</taxon>
        <taxon>Vertebrata</taxon>
        <taxon>Euteleostomi</taxon>
        <taxon>Actinopterygii</taxon>
        <taxon>Neopterygii</taxon>
        <taxon>Teleostei</taxon>
        <taxon>Notacanthiformes</taxon>
        <taxon>Halosauridae</taxon>
        <taxon>Aldrovandia</taxon>
    </lineage>
</organism>
<evidence type="ECO:0000313" key="2">
    <source>
        <dbReference type="Proteomes" id="UP001221898"/>
    </source>
</evidence>
<reference evidence="1" key="1">
    <citation type="journal article" date="2023" name="Science">
        <title>Genome structures resolve the early diversification of teleost fishes.</title>
        <authorList>
            <person name="Parey E."/>
            <person name="Louis A."/>
            <person name="Montfort J."/>
            <person name="Bouchez O."/>
            <person name="Roques C."/>
            <person name="Iampietro C."/>
            <person name="Lluch J."/>
            <person name="Castinel A."/>
            <person name="Donnadieu C."/>
            <person name="Desvignes T."/>
            <person name="Floi Bucao C."/>
            <person name="Jouanno E."/>
            <person name="Wen M."/>
            <person name="Mejri S."/>
            <person name="Dirks R."/>
            <person name="Jansen H."/>
            <person name="Henkel C."/>
            <person name="Chen W.J."/>
            <person name="Zahm M."/>
            <person name="Cabau C."/>
            <person name="Klopp C."/>
            <person name="Thompson A.W."/>
            <person name="Robinson-Rechavi M."/>
            <person name="Braasch I."/>
            <person name="Lecointre G."/>
            <person name="Bobe J."/>
            <person name="Postlethwait J.H."/>
            <person name="Berthelot C."/>
            <person name="Roest Crollius H."/>
            <person name="Guiguen Y."/>
        </authorList>
    </citation>
    <scope>NUCLEOTIDE SEQUENCE</scope>
    <source>
        <strain evidence="1">NC1722</strain>
    </source>
</reference>
<keyword evidence="2" id="KW-1185">Reference proteome</keyword>
<evidence type="ECO:0000313" key="1">
    <source>
        <dbReference type="EMBL" id="KAJ8378029.1"/>
    </source>
</evidence>
<dbReference type="Proteomes" id="UP001221898">
    <property type="component" value="Unassembled WGS sequence"/>
</dbReference>
<name>A0AAD7RFW6_9TELE</name>
<accession>A0AAD7RFW6</accession>
<proteinExistence type="predicted"/>
<dbReference type="EMBL" id="JAINUG010000333">
    <property type="protein sequence ID" value="KAJ8378029.1"/>
    <property type="molecule type" value="Genomic_DNA"/>
</dbReference>
<sequence>MGRLGTTPRGHGAVSLMRCVRSERTDHRASAGRLRLLARERRLARSARRLTGPFLKMLIAPLACLRPGAPLAGAGATVAISRPAGAQSQSGFFQLREYRQLNVASMTTISEGTCGVTSCQIKLPASSRPGERGGLARAVKDPAGLNQISSPETQRATPQFSLSARQCRQLTGNEVEKHEDVMRSDTGDSLSIGGKIGIVEGLGIEQDLAYSTGNTSSSVSGGANFTMT</sequence>
<gene>
    <name evidence="1" type="ORF">AAFF_G00249000</name>
</gene>